<proteinExistence type="predicted"/>
<protein>
    <submittedName>
        <fullName evidence="1">Uncharacterized protein</fullName>
    </submittedName>
</protein>
<gene>
    <name evidence="1" type="ORF">COV10_00380</name>
</gene>
<evidence type="ECO:0000313" key="2">
    <source>
        <dbReference type="Proteomes" id="UP000228767"/>
    </source>
</evidence>
<dbReference type="Proteomes" id="UP000228767">
    <property type="component" value="Unassembled WGS sequence"/>
</dbReference>
<dbReference type="AlphaFoldDB" id="A0A2H0RFN7"/>
<accession>A0A2H0RFN7</accession>
<sequence length="129" mass="14966">MDLYSGMWPEYKDEFDKLIRGQHQVRMWSTASFHGGPERADISALSKIKSEDYDLVVMGNYGNSGLGWVTHLPAQTRKKMILNHSGLCKSVEDEYRQLEVLRVMRRTKFWEEVRAGRITALLRESGEDE</sequence>
<evidence type="ECO:0000313" key="1">
    <source>
        <dbReference type="EMBL" id="PIR45240.1"/>
    </source>
</evidence>
<organism evidence="1 2">
    <name type="scientific">Candidatus Vogelbacteria bacterium CG10_big_fil_rev_8_21_14_0_10_51_16</name>
    <dbReference type="NCBI Taxonomy" id="1975045"/>
    <lineage>
        <taxon>Bacteria</taxon>
        <taxon>Candidatus Vogeliibacteriota</taxon>
    </lineage>
</organism>
<reference evidence="1 2" key="1">
    <citation type="submission" date="2017-09" db="EMBL/GenBank/DDBJ databases">
        <title>Depth-based differentiation of microbial function through sediment-hosted aquifers and enrichment of novel symbionts in the deep terrestrial subsurface.</title>
        <authorList>
            <person name="Probst A.J."/>
            <person name="Ladd B."/>
            <person name="Jarett J.K."/>
            <person name="Geller-Mcgrath D.E."/>
            <person name="Sieber C.M."/>
            <person name="Emerson J.B."/>
            <person name="Anantharaman K."/>
            <person name="Thomas B.C."/>
            <person name="Malmstrom R."/>
            <person name="Stieglmeier M."/>
            <person name="Klingl A."/>
            <person name="Woyke T."/>
            <person name="Ryan C.M."/>
            <person name="Banfield J.F."/>
        </authorList>
    </citation>
    <scope>NUCLEOTIDE SEQUENCE [LARGE SCALE GENOMIC DNA]</scope>
    <source>
        <strain evidence="1">CG10_big_fil_rev_8_21_14_0_10_51_16</strain>
    </source>
</reference>
<name>A0A2H0RFN7_9BACT</name>
<dbReference type="EMBL" id="PCYI01000002">
    <property type="protein sequence ID" value="PIR45240.1"/>
    <property type="molecule type" value="Genomic_DNA"/>
</dbReference>
<comment type="caution">
    <text evidence="1">The sequence shown here is derived from an EMBL/GenBank/DDBJ whole genome shotgun (WGS) entry which is preliminary data.</text>
</comment>